<comment type="catalytic activity">
    <reaction evidence="5 15">
        <text>L-phenylalanyl-tRNA(Phe) + an N-terminal L-alpha-aminoacyl-[protein] = an N-terminal L-phenylalanyl-L-alpha-aminoacyl-[protein] + tRNA(Phe)</text>
        <dbReference type="Rhea" id="RHEA:43632"/>
        <dbReference type="Rhea" id="RHEA-COMP:9668"/>
        <dbReference type="Rhea" id="RHEA-COMP:9699"/>
        <dbReference type="Rhea" id="RHEA-COMP:10636"/>
        <dbReference type="Rhea" id="RHEA-COMP:10637"/>
        <dbReference type="ChEBI" id="CHEBI:78442"/>
        <dbReference type="ChEBI" id="CHEBI:78531"/>
        <dbReference type="ChEBI" id="CHEBI:78597"/>
        <dbReference type="ChEBI" id="CHEBI:83561"/>
        <dbReference type="EC" id="2.3.2.6"/>
    </reaction>
</comment>
<evidence type="ECO:0000313" key="17">
    <source>
        <dbReference type="Proteomes" id="UP000664417"/>
    </source>
</evidence>
<protein>
    <recommendedName>
        <fullName evidence="11 15">Leucyl/phenylalanyl-tRNA--protein transferase</fullName>
        <ecNumber evidence="10 15">2.3.2.6</ecNumber>
    </recommendedName>
    <alternativeName>
        <fullName evidence="12 15">L/F-transferase</fullName>
    </alternativeName>
    <alternativeName>
        <fullName evidence="13 15">Leucyltransferase</fullName>
    </alternativeName>
    <alternativeName>
        <fullName evidence="14 15">Phenyalanyltransferase</fullName>
    </alternativeName>
</protein>
<comment type="subcellular location">
    <subcellularLocation>
        <location evidence="1 15">Cytoplasm</location>
    </subcellularLocation>
</comment>
<dbReference type="FunFam" id="3.30.70.3550:FF:000001">
    <property type="entry name" value="Leucyl/phenylalanyl-tRNA--protein transferase"/>
    <property type="match status" value="1"/>
</dbReference>
<evidence type="ECO:0000256" key="9">
    <source>
        <dbReference type="ARBA" id="ARBA00061535"/>
    </source>
</evidence>
<comment type="catalytic activity">
    <reaction evidence="6 15">
        <text>N-terminal L-arginyl-[protein] + L-leucyl-tRNA(Leu) = N-terminal L-leucyl-L-arginyl-[protein] + tRNA(Leu) + H(+)</text>
        <dbReference type="Rhea" id="RHEA:50416"/>
        <dbReference type="Rhea" id="RHEA-COMP:9613"/>
        <dbReference type="Rhea" id="RHEA-COMP:9622"/>
        <dbReference type="Rhea" id="RHEA-COMP:12672"/>
        <dbReference type="Rhea" id="RHEA-COMP:12673"/>
        <dbReference type="ChEBI" id="CHEBI:15378"/>
        <dbReference type="ChEBI" id="CHEBI:64719"/>
        <dbReference type="ChEBI" id="CHEBI:78442"/>
        <dbReference type="ChEBI" id="CHEBI:78494"/>
        <dbReference type="ChEBI" id="CHEBI:133044"/>
        <dbReference type="EC" id="2.3.2.6"/>
    </reaction>
</comment>
<keyword evidence="3 15" id="KW-0808">Transferase</keyword>
<evidence type="ECO:0000256" key="11">
    <source>
        <dbReference type="ARBA" id="ARBA00074372"/>
    </source>
</evidence>
<evidence type="ECO:0000256" key="4">
    <source>
        <dbReference type="ARBA" id="ARBA00023315"/>
    </source>
</evidence>
<accession>A0A8J7QHZ3</accession>
<dbReference type="Gene3D" id="3.40.630.70">
    <property type="entry name" value="Leucyl/phenylalanyl-tRNA-protein transferase, C-terminal domain"/>
    <property type="match status" value="1"/>
</dbReference>
<dbReference type="NCBIfam" id="TIGR00667">
    <property type="entry name" value="aat"/>
    <property type="match status" value="1"/>
</dbReference>
<dbReference type="GO" id="GO:0005737">
    <property type="term" value="C:cytoplasm"/>
    <property type="evidence" value="ECO:0007669"/>
    <property type="project" value="UniProtKB-SubCell"/>
</dbReference>
<name>A0A8J7QHZ3_9BACT</name>
<keyword evidence="2 15" id="KW-0963">Cytoplasm</keyword>
<comment type="catalytic activity">
    <reaction evidence="7 15">
        <text>N-terminal L-lysyl-[protein] + L-leucyl-tRNA(Leu) = N-terminal L-leucyl-L-lysyl-[protein] + tRNA(Leu) + H(+)</text>
        <dbReference type="Rhea" id="RHEA:12340"/>
        <dbReference type="Rhea" id="RHEA-COMP:9613"/>
        <dbReference type="Rhea" id="RHEA-COMP:9622"/>
        <dbReference type="Rhea" id="RHEA-COMP:12670"/>
        <dbReference type="Rhea" id="RHEA-COMP:12671"/>
        <dbReference type="ChEBI" id="CHEBI:15378"/>
        <dbReference type="ChEBI" id="CHEBI:65249"/>
        <dbReference type="ChEBI" id="CHEBI:78442"/>
        <dbReference type="ChEBI" id="CHEBI:78494"/>
        <dbReference type="ChEBI" id="CHEBI:133043"/>
        <dbReference type="EC" id="2.3.2.6"/>
    </reaction>
</comment>
<dbReference type="InterPro" id="IPR016181">
    <property type="entry name" value="Acyl_CoA_acyltransferase"/>
</dbReference>
<evidence type="ECO:0000256" key="5">
    <source>
        <dbReference type="ARBA" id="ARBA00050607"/>
    </source>
</evidence>
<dbReference type="InterPro" id="IPR004616">
    <property type="entry name" value="Leu/Phe-tRNA_Trfase"/>
</dbReference>
<evidence type="ECO:0000256" key="3">
    <source>
        <dbReference type="ARBA" id="ARBA00022679"/>
    </source>
</evidence>
<dbReference type="InterPro" id="IPR042221">
    <property type="entry name" value="Leu/Phe-tRNA_Trfase_N"/>
</dbReference>
<dbReference type="EC" id="2.3.2.6" evidence="10 15"/>
<dbReference type="EMBL" id="JAFREP010000007">
    <property type="protein sequence ID" value="MBO1318760.1"/>
    <property type="molecule type" value="Genomic_DNA"/>
</dbReference>
<dbReference type="RefSeq" id="WP_207858448.1">
    <property type="nucleotide sequence ID" value="NZ_JAFREP010000007.1"/>
</dbReference>
<dbReference type="GO" id="GO:0008914">
    <property type="term" value="F:leucyl-tRNA--protein transferase activity"/>
    <property type="evidence" value="ECO:0007669"/>
    <property type="project" value="UniProtKB-UniRule"/>
</dbReference>
<keyword evidence="17" id="KW-1185">Reference proteome</keyword>
<dbReference type="InterPro" id="IPR042203">
    <property type="entry name" value="Leu/Phe-tRNA_Trfase_C"/>
</dbReference>
<comment type="caution">
    <text evidence="16">The sequence shown here is derived from an EMBL/GenBank/DDBJ whole genome shotgun (WGS) entry which is preliminary data.</text>
</comment>
<evidence type="ECO:0000256" key="6">
    <source>
        <dbReference type="ARBA" id="ARBA00050652"/>
    </source>
</evidence>
<evidence type="ECO:0000256" key="14">
    <source>
        <dbReference type="ARBA" id="ARBA00083640"/>
    </source>
</evidence>
<evidence type="ECO:0000256" key="10">
    <source>
        <dbReference type="ARBA" id="ARBA00066767"/>
    </source>
</evidence>
<organism evidence="16 17">
    <name type="scientific">Acanthopleuribacter pedis</name>
    <dbReference type="NCBI Taxonomy" id="442870"/>
    <lineage>
        <taxon>Bacteria</taxon>
        <taxon>Pseudomonadati</taxon>
        <taxon>Acidobacteriota</taxon>
        <taxon>Holophagae</taxon>
        <taxon>Acanthopleuribacterales</taxon>
        <taxon>Acanthopleuribacteraceae</taxon>
        <taxon>Acanthopleuribacter</taxon>
    </lineage>
</organism>
<dbReference type="AlphaFoldDB" id="A0A8J7QHZ3"/>
<dbReference type="PANTHER" id="PTHR30098:SF2">
    <property type="entry name" value="LEUCYL_PHENYLALANYL-TRNA--PROTEIN TRANSFERASE"/>
    <property type="match status" value="1"/>
</dbReference>
<evidence type="ECO:0000256" key="13">
    <source>
        <dbReference type="ARBA" id="ARBA00077165"/>
    </source>
</evidence>
<dbReference type="PANTHER" id="PTHR30098">
    <property type="entry name" value="LEUCYL/PHENYLALANYL-TRNA--PROTEIN TRANSFERASE"/>
    <property type="match status" value="1"/>
</dbReference>
<evidence type="ECO:0000256" key="12">
    <source>
        <dbReference type="ARBA" id="ARBA00077136"/>
    </source>
</evidence>
<reference evidence="16" key="1">
    <citation type="submission" date="2021-03" db="EMBL/GenBank/DDBJ databases">
        <authorList>
            <person name="Wang G."/>
        </authorList>
    </citation>
    <scope>NUCLEOTIDE SEQUENCE</scope>
    <source>
        <strain evidence="16">KCTC 12899</strain>
    </source>
</reference>
<dbReference type="HAMAP" id="MF_00688">
    <property type="entry name" value="Leu_Phe_trans"/>
    <property type="match status" value="1"/>
</dbReference>
<gene>
    <name evidence="15" type="primary">aat</name>
    <name evidence="16" type="ORF">J3U88_09830</name>
</gene>
<evidence type="ECO:0000256" key="2">
    <source>
        <dbReference type="ARBA" id="ARBA00022490"/>
    </source>
</evidence>
<comment type="function">
    <text evidence="8 15">Functions in the N-end rule pathway of protein degradation where it conjugates Leu, Phe and, less efficiently, Met from aminoacyl-tRNAs to the N-termini of proteins containing an N-terminal arginine or lysine.</text>
</comment>
<sequence length="232" mass="26778">MLILDEEIWFPNPRLADKQGIVAFGGDLNPRRLMFAYQNGIFPWYSKDEPILWWSPDPRFVLYPKDFKLRRSLRKTLRKGLFEIRYDTAFEQVIRHCAKQSRPDQEDTWIVEDMIKAYIELNRRGFAHSVETWQDGKLVGGLYGIALGPFFCGESMFHLVPEASKVALAVLVHIYRDAPLIDCQVANDFFKSMGGVEIPRADYLDILTQHRNDPPTWSKDACGIVDPGEILV</sequence>
<dbReference type="Pfam" id="PF03588">
    <property type="entry name" value="Leu_Phe_trans"/>
    <property type="match status" value="1"/>
</dbReference>
<evidence type="ECO:0000256" key="1">
    <source>
        <dbReference type="ARBA" id="ARBA00004496"/>
    </source>
</evidence>
<evidence type="ECO:0000256" key="15">
    <source>
        <dbReference type="HAMAP-Rule" id="MF_00688"/>
    </source>
</evidence>
<evidence type="ECO:0000313" key="16">
    <source>
        <dbReference type="EMBL" id="MBO1318760.1"/>
    </source>
</evidence>
<keyword evidence="4 15" id="KW-0012">Acyltransferase</keyword>
<dbReference type="Gene3D" id="3.30.70.3550">
    <property type="entry name" value="Leucyl/phenylalanyl-tRNA-protein transferase, N-terminal domain"/>
    <property type="match status" value="1"/>
</dbReference>
<dbReference type="GO" id="GO:0030163">
    <property type="term" value="P:protein catabolic process"/>
    <property type="evidence" value="ECO:0007669"/>
    <property type="project" value="UniProtKB-UniRule"/>
</dbReference>
<evidence type="ECO:0000256" key="8">
    <source>
        <dbReference type="ARBA" id="ARBA00054043"/>
    </source>
</evidence>
<comment type="similarity">
    <text evidence="9 15">Belongs to the L/F-transferase family.</text>
</comment>
<evidence type="ECO:0000256" key="7">
    <source>
        <dbReference type="ARBA" id="ARBA00051538"/>
    </source>
</evidence>
<dbReference type="Proteomes" id="UP000664417">
    <property type="component" value="Unassembled WGS sequence"/>
</dbReference>
<proteinExistence type="inferred from homology"/>
<dbReference type="SUPFAM" id="SSF55729">
    <property type="entry name" value="Acyl-CoA N-acyltransferases (Nat)"/>
    <property type="match status" value="1"/>
</dbReference>